<evidence type="ECO:0000256" key="3">
    <source>
        <dbReference type="ARBA" id="ARBA00022475"/>
    </source>
</evidence>
<dbReference type="InterPro" id="IPR025640">
    <property type="entry name" value="GYF_2"/>
</dbReference>
<evidence type="ECO:0000256" key="1">
    <source>
        <dbReference type="ARBA" id="ARBA00004651"/>
    </source>
</evidence>
<keyword evidence="3" id="KW-1003">Cell membrane</keyword>
<comment type="subcellular location">
    <subcellularLocation>
        <location evidence="1">Cell membrane</location>
        <topology evidence="1">Multi-pass membrane protein</topology>
    </subcellularLocation>
</comment>
<dbReference type="GO" id="GO:0009289">
    <property type="term" value="C:pilus"/>
    <property type="evidence" value="ECO:0007669"/>
    <property type="project" value="InterPro"/>
</dbReference>
<reference evidence="11 12" key="1">
    <citation type="submission" date="2018-04" db="EMBL/GenBank/DDBJ databases">
        <title>Novel species isolated from glacier.</title>
        <authorList>
            <person name="Liu Q."/>
            <person name="Xin Y.-H."/>
        </authorList>
    </citation>
    <scope>NUCLEOTIDE SEQUENCE [LARGE SCALE GENOMIC DNA]</scope>
    <source>
        <strain evidence="11 12">GT1R17</strain>
    </source>
</reference>
<feature type="compositionally biased region" description="Polar residues" evidence="7">
    <location>
        <begin position="354"/>
        <end position="369"/>
    </location>
</feature>
<dbReference type="InterPro" id="IPR051791">
    <property type="entry name" value="Pra-immunoreactive"/>
</dbReference>
<gene>
    <name evidence="11" type="ORF">CJD38_09345</name>
</gene>
<feature type="region of interest" description="Disordered" evidence="7">
    <location>
        <begin position="338"/>
        <end position="369"/>
    </location>
</feature>
<keyword evidence="6 8" id="KW-0472">Membrane</keyword>
<dbReference type="InterPro" id="IPR001082">
    <property type="entry name" value="Pilin"/>
</dbReference>
<feature type="domain" description="GYF" evidence="10">
    <location>
        <begin position="4"/>
        <end position="50"/>
    </location>
</feature>
<evidence type="ECO:0000256" key="7">
    <source>
        <dbReference type="SAM" id="MobiDB-lite"/>
    </source>
</evidence>
<comment type="similarity">
    <text evidence="2">Belongs to the N-Me-Phe pilin family.</text>
</comment>
<evidence type="ECO:0000256" key="2">
    <source>
        <dbReference type="ARBA" id="ARBA00005233"/>
    </source>
</evidence>
<dbReference type="Pfam" id="PF00114">
    <property type="entry name" value="Pilin"/>
    <property type="match status" value="1"/>
</dbReference>
<evidence type="ECO:0000313" key="11">
    <source>
        <dbReference type="EMBL" id="PTU31525.1"/>
    </source>
</evidence>
<evidence type="ECO:0000259" key="10">
    <source>
        <dbReference type="Pfam" id="PF14237"/>
    </source>
</evidence>
<dbReference type="PANTHER" id="PTHR36115">
    <property type="entry name" value="PROLINE-RICH ANTIGEN HOMOLOG-RELATED"/>
    <property type="match status" value="1"/>
</dbReference>
<dbReference type="PANTHER" id="PTHR36115:SF6">
    <property type="entry name" value="PROLINE-RICH ANTIGEN HOMOLOG"/>
    <property type="match status" value="1"/>
</dbReference>
<keyword evidence="5 8" id="KW-1133">Transmembrane helix</keyword>
<feature type="transmembrane region" description="Helical" evidence="8">
    <location>
        <begin position="115"/>
        <end position="134"/>
    </location>
</feature>
<name>A0A2T5MG25_9GAMM</name>
<evidence type="ECO:0000313" key="12">
    <source>
        <dbReference type="Proteomes" id="UP000244248"/>
    </source>
</evidence>
<dbReference type="AlphaFoldDB" id="A0A2T5MG25"/>
<evidence type="ECO:0000256" key="4">
    <source>
        <dbReference type="ARBA" id="ARBA00022692"/>
    </source>
</evidence>
<evidence type="ECO:0000256" key="8">
    <source>
        <dbReference type="SAM" id="Phobius"/>
    </source>
</evidence>
<dbReference type="RefSeq" id="WP_107940070.1">
    <property type="nucleotide sequence ID" value="NZ_QANS01000003.1"/>
</dbReference>
<feature type="transmembrane region" description="Helical" evidence="8">
    <location>
        <begin position="167"/>
        <end position="185"/>
    </location>
</feature>
<dbReference type="Proteomes" id="UP000244248">
    <property type="component" value="Unassembled WGS sequence"/>
</dbReference>
<dbReference type="Gene3D" id="3.30.700.10">
    <property type="entry name" value="Glycoprotein, Type 4 Pilin"/>
    <property type="match status" value="1"/>
</dbReference>
<dbReference type="EMBL" id="QANS01000003">
    <property type="protein sequence ID" value="PTU31525.1"/>
    <property type="molecule type" value="Genomic_DNA"/>
</dbReference>
<dbReference type="SUPFAM" id="SSF54523">
    <property type="entry name" value="Pili subunits"/>
    <property type="match status" value="1"/>
</dbReference>
<evidence type="ECO:0000259" key="9">
    <source>
        <dbReference type="Pfam" id="PF06271"/>
    </source>
</evidence>
<feature type="transmembrane region" description="Helical" evidence="8">
    <location>
        <begin position="227"/>
        <end position="251"/>
    </location>
</feature>
<comment type="caution">
    <text evidence="11">The sequence shown here is derived from an EMBL/GenBank/DDBJ whole genome shotgun (WGS) entry which is preliminary data.</text>
</comment>
<evidence type="ECO:0000256" key="6">
    <source>
        <dbReference type="ARBA" id="ARBA00023136"/>
    </source>
</evidence>
<evidence type="ECO:0008006" key="13">
    <source>
        <dbReference type="Google" id="ProtNLM"/>
    </source>
</evidence>
<sequence length="369" mass="40073">MSRYFVADHGVSTGPFNFEQIREKVRKDEINAFTLMWKDGMADWAIAQNVLASAGLLQPKSWPEEAVAVEIDQPVIAAFGRRIAAALIDGLVMFIPATILIILPQAFLADTSAMIVGQLLAVLGNLAYFTLLHGGSHGATIGKRALDIRVVRDDGSQLGDMLALGRYLLLMLSALMVIPLLVPLFNRHRKGLHDMVCGTVVLEASSLTNENLDLNETVIGTWGSLSWVMVGLMVVIPFAGGVVAAVSVPAYQDYVIRSKVAMAIEQARDTSEKVVAYRSEHGQWPTKPTDIGLPDALDIADVATLHLDANGTVALNFTSTLIRGRALHIRMSEDGHRQCTTNLPRKYTDRACSRSAQSPSLARSTQPTM</sequence>
<evidence type="ECO:0000256" key="5">
    <source>
        <dbReference type="ARBA" id="ARBA00022989"/>
    </source>
</evidence>
<feature type="transmembrane region" description="Helical" evidence="8">
    <location>
        <begin position="83"/>
        <end position="103"/>
    </location>
</feature>
<dbReference type="GO" id="GO:0005886">
    <property type="term" value="C:plasma membrane"/>
    <property type="evidence" value="ECO:0007669"/>
    <property type="project" value="UniProtKB-SubCell"/>
</dbReference>
<proteinExistence type="inferred from homology"/>
<keyword evidence="4 8" id="KW-0812">Transmembrane</keyword>
<protein>
    <recommendedName>
        <fullName evidence="13">RDD family protein</fullName>
    </recommendedName>
</protein>
<keyword evidence="12" id="KW-1185">Reference proteome</keyword>
<dbReference type="GO" id="GO:0007155">
    <property type="term" value="P:cell adhesion"/>
    <property type="evidence" value="ECO:0007669"/>
    <property type="project" value="InterPro"/>
</dbReference>
<dbReference type="InterPro" id="IPR010432">
    <property type="entry name" value="RDD"/>
</dbReference>
<dbReference type="InterPro" id="IPR045584">
    <property type="entry name" value="Pilin-like"/>
</dbReference>
<accession>A0A2T5MG25</accession>
<dbReference type="OrthoDB" id="9793824at2"/>
<organism evidence="11 12">
    <name type="scientific">Stenotrophobium rhamnosiphilum</name>
    <dbReference type="NCBI Taxonomy" id="2029166"/>
    <lineage>
        <taxon>Bacteria</taxon>
        <taxon>Pseudomonadati</taxon>
        <taxon>Pseudomonadota</taxon>
        <taxon>Gammaproteobacteria</taxon>
        <taxon>Nevskiales</taxon>
        <taxon>Nevskiaceae</taxon>
        <taxon>Stenotrophobium</taxon>
    </lineage>
</organism>
<feature type="domain" description="RDD" evidence="9">
    <location>
        <begin position="77"/>
        <end position="198"/>
    </location>
</feature>
<dbReference type="Pfam" id="PF14237">
    <property type="entry name" value="GYF_2"/>
    <property type="match status" value="1"/>
</dbReference>
<dbReference type="Pfam" id="PF06271">
    <property type="entry name" value="RDD"/>
    <property type="match status" value="1"/>
</dbReference>